<dbReference type="PANTHER" id="PTHR30606">
    <property type="entry name" value="LIPID A BIOSYNTHESIS LAUROYL ACYLTRANSFERASE"/>
    <property type="match status" value="1"/>
</dbReference>
<evidence type="ECO:0000256" key="2">
    <source>
        <dbReference type="ARBA" id="ARBA00022475"/>
    </source>
</evidence>
<evidence type="ECO:0000313" key="9">
    <source>
        <dbReference type="EMBL" id="GLI38101.1"/>
    </source>
</evidence>
<gene>
    <name evidence="9" type="ORF">GHYDROH2_16020</name>
</gene>
<evidence type="ECO:0000256" key="4">
    <source>
        <dbReference type="ARBA" id="ARBA00022679"/>
    </source>
</evidence>
<name>A0A9W6LD47_9BACT</name>
<protein>
    <submittedName>
        <fullName evidence="9">Lipid A biosynthesis acyltransferase</fullName>
    </submittedName>
</protein>
<keyword evidence="10" id="KW-1185">Reference proteome</keyword>
<evidence type="ECO:0000256" key="6">
    <source>
        <dbReference type="ARBA" id="ARBA00023315"/>
    </source>
</evidence>
<evidence type="ECO:0000256" key="7">
    <source>
        <dbReference type="SAM" id="MobiDB-lite"/>
    </source>
</evidence>
<keyword evidence="5 8" id="KW-0472">Membrane</keyword>
<reference evidence="9" key="1">
    <citation type="submission" date="2022-12" db="EMBL/GenBank/DDBJ databases">
        <title>Reference genome sequencing for broad-spectrum identification of bacterial and archaeal isolates by mass spectrometry.</title>
        <authorList>
            <person name="Sekiguchi Y."/>
            <person name="Tourlousse D.M."/>
        </authorList>
    </citation>
    <scope>NUCLEOTIDE SEQUENCE</scope>
    <source>
        <strain evidence="9">H2</strain>
    </source>
</reference>
<evidence type="ECO:0000256" key="1">
    <source>
        <dbReference type="ARBA" id="ARBA00004533"/>
    </source>
</evidence>
<keyword evidence="3" id="KW-0997">Cell inner membrane</keyword>
<accession>A0A9W6LD47</accession>
<comment type="subcellular location">
    <subcellularLocation>
        <location evidence="1">Cell inner membrane</location>
    </subcellularLocation>
</comment>
<dbReference type="GO" id="GO:0009247">
    <property type="term" value="P:glycolipid biosynthetic process"/>
    <property type="evidence" value="ECO:0007669"/>
    <property type="project" value="UniProtKB-ARBA"/>
</dbReference>
<evidence type="ECO:0000256" key="3">
    <source>
        <dbReference type="ARBA" id="ARBA00022519"/>
    </source>
</evidence>
<dbReference type="Proteomes" id="UP001144352">
    <property type="component" value="Unassembled WGS sequence"/>
</dbReference>
<dbReference type="PANTHER" id="PTHR30606:SF9">
    <property type="entry name" value="LIPID A BIOSYNTHESIS LAUROYLTRANSFERASE"/>
    <property type="match status" value="1"/>
</dbReference>
<evidence type="ECO:0000256" key="5">
    <source>
        <dbReference type="ARBA" id="ARBA00023136"/>
    </source>
</evidence>
<feature type="region of interest" description="Disordered" evidence="7">
    <location>
        <begin position="1"/>
        <end position="22"/>
    </location>
</feature>
<keyword evidence="8" id="KW-0812">Transmembrane</keyword>
<evidence type="ECO:0000313" key="10">
    <source>
        <dbReference type="Proteomes" id="UP001144352"/>
    </source>
</evidence>
<dbReference type="PIRSF" id="PIRSF026649">
    <property type="entry name" value="MsbB"/>
    <property type="match status" value="1"/>
</dbReference>
<dbReference type="EMBL" id="BSDS01000001">
    <property type="protein sequence ID" value="GLI38101.1"/>
    <property type="molecule type" value="Genomic_DNA"/>
</dbReference>
<dbReference type="AlphaFoldDB" id="A0A9W6LD47"/>
<dbReference type="Pfam" id="PF03279">
    <property type="entry name" value="Lip_A_acyltrans"/>
    <property type="match status" value="1"/>
</dbReference>
<keyword evidence="4" id="KW-0808">Transferase</keyword>
<keyword evidence="6 9" id="KW-0012">Acyltransferase</keyword>
<comment type="caution">
    <text evidence="9">The sequence shown here is derived from an EMBL/GenBank/DDBJ whole genome shotgun (WGS) entry which is preliminary data.</text>
</comment>
<keyword evidence="2" id="KW-1003">Cell membrane</keyword>
<dbReference type="GO" id="GO:0005886">
    <property type="term" value="C:plasma membrane"/>
    <property type="evidence" value="ECO:0007669"/>
    <property type="project" value="UniProtKB-SubCell"/>
</dbReference>
<dbReference type="InterPro" id="IPR004960">
    <property type="entry name" value="LipA_acyltrans"/>
</dbReference>
<organism evidence="9 10">
    <name type="scientific">Geobacter hydrogenophilus</name>
    <dbReference type="NCBI Taxonomy" id="40983"/>
    <lineage>
        <taxon>Bacteria</taxon>
        <taxon>Pseudomonadati</taxon>
        <taxon>Thermodesulfobacteriota</taxon>
        <taxon>Desulfuromonadia</taxon>
        <taxon>Geobacterales</taxon>
        <taxon>Geobacteraceae</taxon>
        <taxon>Geobacter</taxon>
    </lineage>
</organism>
<dbReference type="GO" id="GO:0016746">
    <property type="term" value="F:acyltransferase activity"/>
    <property type="evidence" value="ECO:0007669"/>
    <property type="project" value="UniProtKB-KW"/>
</dbReference>
<feature type="transmembrane region" description="Helical" evidence="8">
    <location>
        <begin position="29"/>
        <end position="47"/>
    </location>
</feature>
<evidence type="ECO:0000256" key="8">
    <source>
        <dbReference type="SAM" id="Phobius"/>
    </source>
</evidence>
<keyword evidence="8" id="KW-1133">Transmembrane helix</keyword>
<sequence length="327" mass="36916">MDAPEQDITSHEATPPPHHNRTKEAVRAIKWRLGFALFALVAVPVLVLPRRLAVGLGAVGGRLTFILMGKLRRKTVAHIESAYPFLATLEGWDPAAGTPEEIARRTFANIGRTAVEIIKIYFGQGRELVDRTELRGLENYRRAKERGKGVIFITGHCDNWELVAHAFGTNADGMAVVARRQKFEPLTRLLERLRNRHGNSIIYANGAARQIFFRLRKNEAIGLLMDQSVPFHEGELVEFLGKKAWTTTMPALMAAKTGAALVPGFGYREGDRHVVEFFPEIPPDPSGDPIATTRLLNRAIEQYIARHPDQWLWVYNRWKRVTREQQG</sequence>
<dbReference type="CDD" id="cd07984">
    <property type="entry name" value="LPLAT_LABLAT-like"/>
    <property type="match status" value="1"/>
</dbReference>
<proteinExistence type="predicted"/>